<keyword evidence="2" id="KW-1185">Reference proteome</keyword>
<name>A0ABQ1W2K8_9BACL</name>
<evidence type="ECO:0000313" key="2">
    <source>
        <dbReference type="Proteomes" id="UP000608420"/>
    </source>
</evidence>
<dbReference type="EMBL" id="BMIW01000031">
    <property type="protein sequence ID" value="GGG11507.1"/>
    <property type="molecule type" value="Genomic_DNA"/>
</dbReference>
<sequence length="73" mass="8334">MNLSVRTALIHEHYHSKHKKTRKIGVLVDISTITILHPERLRSSTRTITLTNIKAEDTSALHFTIELTAVFNL</sequence>
<reference evidence="2" key="1">
    <citation type="journal article" date="2019" name="Int. J. Syst. Evol. Microbiol.">
        <title>The Global Catalogue of Microorganisms (GCM) 10K type strain sequencing project: providing services to taxonomists for standard genome sequencing and annotation.</title>
        <authorList>
            <consortium name="The Broad Institute Genomics Platform"/>
            <consortium name="The Broad Institute Genome Sequencing Center for Infectious Disease"/>
            <person name="Wu L."/>
            <person name="Ma J."/>
        </authorList>
    </citation>
    <scope>NUCLEOTIDE SEQUENCE [LARGE SCALE GENOMIC DNA]</scope>
    <source>
        <strain evidence="2">CGMCC 1.15420</strain>
    </source>
</reference>
<protein>
    <submittedName>
        <fullName evidence="1">Uncharacterized protein</fullName>
    </submittedName>
</protein>
<proteinExistence type="predicted"/>
<organism evidence="1 2">
    <name type="scientific">Paenibacillus aceti</name>
    <dbReference type="NCBI Taxonomy" id="1820010"/>
    <lineage>
        <taxon>Bacteria</taxon>
        <taxon>Bacillati</taxon>
        <taxon>Bacillota</taxon>
        <taxon>Bacilli</taxon>
        <taxon>Bacillales</taxon>
        <taxon>Paenibacillaceae</taxon>
        <taxon>Paenibacillus</taxon>
    </lineage>
</organism>
<dbReference type="Proteomes" id="UP000608420">
    <property type="component" value="Unassembled WGS sequence"/>
</dbReference>
<comment type="caution">
    <text evidence="1">The sequence shown here is derived from an EMBL/GenBank/DDBJ whole genome shotgun (WGS) entry which is preliminary data.</text>
</comment>
<evidence type="ECO:0000313" key="1">
    <source>
        <dbReference type="EMBL" id="GGG11507.1"/>
    </source>
</evidence>
<gene>
    <name evidence="1" type="ORF">GCM10010913_36670</name>
</gene>
<accession>A0ABQ1W2K8</accession>